<reference evidence="2" key="1">
    <citation type="submission" date="2023-07" db="EMBL/GenBank/DDBJ databases">
        <title>Genome content predicts the carbon catabolic preferences of heterotrophic bacteria.</title>
        <authorList>
            <person name="Gralka M."/>
        </authorList>
    </citation>
    <scope>NUCLEOTIDE SEQUENCE</scope>
    <source>
        <strain evidence="2">E2R20</strain>
    </source>
</reference>
<keyword evidence="1" id="KW-0812">Transmembrane</keyword>
<evidence type="ECO:0000256" key="1">
    <source>
        <dbReference type="SAM" id="Phobius"/>
    </source>
</evidence>
<keyword evidence="3" id="KW-1185">Reference proteome</keyword>
<feature type="transmembrane region" description="Helical" evidence="1">
    <location>
        <begin position="7"/>
        <end position="24"/>
    </location>
</feature>
<keyword evidence="1" id="KW-0472">Membrane</keyword>
<gene>
    <name evidence="2" type="ORF">Q4528_05930</name>
</gene>
<sequence>MSTLRTILIIFISIFVGNMVLMIFESAPINIWIARLIGGIACAITALIITRYYQNKKSKN</sequence>
<evidence type="ECO:0000313" key="2">
    <source>
        <dbReference type="EMBL" id="MDO6573694.1"/>
    </source>
</evidence>
<dbReference type="RefSeq" id="WP_046467340.1">
    <property type="nucleotide sequence ID" value="NZ_JAUOQO010000004.1"/>
</dbReference>
<dbReference type="EMBL" id="JAUOQO010000004">
    <property type="protein sequence ID" value="MDO6573694.1"/>
    <property type="molecule type" value="Genomic_DNA"/>
</dbReference>
<dbReference type="AlphaFoldDB" id="A0AAW7YN80"/>
<dbReference type="Proteomes" id="UP001170310">
    <property type="component" value="Unassembled WGS sequence"/>
</dbReference>
<feature type="transmembrane region" description="Helical" evidence="1">
    <location>
        <begin position="30"/>
        <end position="53"/>
    </location>
</feature>
<keyword evidence="1" id="KW-1133">Transmembrane helix</keyword>
<name>A0AAW7YN80_9STAP</name>
<accession>A0AAW7YN80</accession>
<evidence type="ECO:0000313" key="3">
    <source>
        <dbReference type="Proteomes" id="UP001170310"/>
    </source>
</evidence>
<proteinExistence type="predicted"/>
<comment type="caution">
    <text evidence="2">The sequence shown here is derived from an EMBL/GenBank/DDBJ whole genome shotgun (WGS) entry which is preliminary data.</text>
</comment>
<organism evidence="2 3">
    <name type="scientific">Staphylococcus pasteuri_A</name>
    <dbReference type="NCBI Taxonomy" id="3062664"/>
    <lineage>
        <taxon>Bacteria</taxon>
        <taxon>Bacillati</taxon>
        <taxon>Bacillota</taxon>
        <taxon>Bacilli</taxon>
        <taxon>Bacillales</taxon>
        <taxon>Staphylococcaceae</taxon>
        <taxon>Staphylococcus</taxon>
    </lineage>
</organism>
<protein>
    <submittedName>
        <fullName evidence="2">Uncharacterized protein</fullName>
    </submittedName>
</protein>